<evidence type="ECO:0000256" key="3">
    <source>
        <dbReference type="SAM" id="MobiDB-lite"/>
    </source>
</evidence>
<feature type="compositionally biased region" description="Basic and acidic residues" evidence="3">
    <location>
        <begin position="69"/>
        <end position="78"/>
    </location>
</feature>
<dbReference type="EMBL" id="ML977314">
    <property type="protein sequence ID" value="KAF2120411.1"/>
    <property type="molecule type" value="Genomic_DNA"/>
</dbReference>
<dbReference type="PROSITE" id="PS50048">
    <property type="entry name" value="ZN2_CY6_FUNGAL_2"/>
    <property type="match status" value="1"/>
</dbReference>
<feature type="region of interest" description="Disordered" evidence="3">
    <location>
        <begin position="1"/>
        <end position="36"/>
    </location>
</feature>
<dbReference type="SMART" id="SM00906">
    <property type="entry name" value="Fungal_trans"/>
    <property type="match status" value="1"/>
</dbReference>
<dbReference type="CDD" id="cd00067">
    <property type="entry name" value="GAL4"/>
    <property type="match status" value="1"/>
</dbReference>
<reference evidence="5" key="1">
    <citation type="journal article" date="2020" name="Stud. Mycol.">
        <title>101 Dothideomycetes genomes: a test case for predicting lifestyles and emergence of pathogens.</title>
        <authorList>
            <person name="Haridas S."/>
            <person name="Albert R."/>
            <person name="Binder M."/>
            <person name="Bloem J."/>
            <person name="Labutti K."/>
            <person name="Salamov A."/>
            <person name="Andreopoulos B."/>
            <person name="Baker S."/>
            <person name="Barry K."/>
            <person name="Bills G."/>
            <person name="Bluhm B."/>
            <person name="Cannon C."/>
            <person name="Castanera R."/>
            <person name="Culley D."/>
            <person name="Daum C."/>
            <person name="Ezra D."/>
            <person name="Gonzalez J."/>
            <person name="Henrissat B."/>
            <person name="Kuo A."/>
            <person name="Liang C."/>
            <person name="Lipzen A."/>
            <person name="Lutzoni F."/>
            <person name="Magnuson J."/>
            <person name="Mondo S."/>
            <person name="Nolan M."/>
            <person name="Ohm R."/>
            <person name="Pangilinan J."/>
            <person name="Park H.-J."/>
            <person name="Ramirez L."/>
            <person name="Alfaro M."/>
            <person name="Sun H."/>
            <person name="Tritt A."/>
            <person name="Yoshinaga Y."/>
            <person name="Zwiers L.-H."/>
            <person name="Turgeon B."/>
            <person name="Goodwin S."/>
            <person name="Spatafora J."/>
            <person name="Crous P."/>
            <person name="Grigoriev I."/>
        </authorList>
    </citation>
    <scope>NUCLEOTIDE SEQUENCE</scope>
    <source>
        <strain evidence="5">CBS 627.86</strain>
    </source>
</reference>
<feature type="compositionally biased region" description="Low complexity" evidence="3">
    <location>
        <begin position="903"/>
        <end position="912"/>
    </location>
</feature>
<gene>
    <name evidence="5" type="ORF">BDV96DRAFT_642231</name>
</gene>
<evidence type="ECO:0000313" key="6">
    <source>
        <dbReference type="Proteomes" id="UP000799770"/>
    </source>
</evidence>
<feature type="region of interest" description="Disordered" evidence="3">
    <location>
        <begin position="890"/>
        <end position="912"/>
    </location>
</feature>
<evidence type="ECO:0000313" key="5">
    <source>
        <dbReference type="EMBL" id="KAF2120411.1"/>
    </source>
</evidence>
<feature type="region of interest" description="Disordered" evidence="3">
    <location>
        <begin position="381"/>
        <end position="421"/>
    </location>
</feature>
<dbReference type="PANTHER" id="PTHR47783">
    <property type="entry name" value="ZN(II)2CYS6 TRANSCRIPTION FACTOR (EUROFUNG)-RELATED"/>
    <property type="match status" value="1"/>
</dbReference>
<evidence type="ECO:0000256" key="2">
    <source>
        <dbReference type="ARBA" id="ARBA00023242"/>
    </source>
</evidence>
<dbReference type="PANTHER" id="PTHR47783:SF1">
    <property type="entry name" value="ZN(II)2CYS6 TRANSCRIPTION FACTOR (EUROFUNG)"/>
    <property type="match status" value="1"/>
</dbReference>
<name>A0A6A5ZQ67_9PLEO</name>
<dbReference type="InterPro" id="IPR007219">
    <property type="entry name" value="XnlR_reg_dom"/>
</dbReference>
<dbReference type="GO" id="GO:0003677">
    <property type="term" value="F:DNA binding"/>
    <property type="evidence" value="ECO:0007669"/>
    <property type="project" value="InterPro"/>
</dbReference>
<dbReference type="CDD" id="cd12148">
    <property type="entry name" value="fungal_TF_MHR"/>
    <property type="match status" value="1"/>
</dbReference>
<dbReference type="Gene3D" id="4.10.240.10">
    <property type="entry name" value="Zn(2)-C6 fungal-type DNA-binding domain"/>
    <property type="match status" value="1"/>
</dbReference>
<protein>
    <submittedName>
        <fullName evidence="5">Pathway-specific nitrogen regulator</fullName>
    </submittedName>
</protein>
<organism evidence="5 6">
    <name type="scientific">Lophiotrema nucula</name>
    <dbReference type="NCBI Taxonomy" id="690887"/>
    <lineage>
        <taxon>Eukaryota</taxon>
        <taxon>Fungi</taxon>
        <taxon>Dikarya</taxon>
        <taxon>Ascomycota</taxon>
        <taxon>Pezizomycotina</taxon>
        <taxon>Dothideomycetes</taxon>
        <taxon>Pleosporomycetidae</taxon>
        <taxon>Pleosporales</taxon>
        <taxon>Lophiotremataceae</taxon>
        <taxon>Lophiotrema</taxon>
    </lineage>
</organism>
<feature type="compositionally biased region" description="Basic and acidic residues" evidence="3">
    <location>
        <begin position="88"/>
        <end position="100"/>
    </location>
</feature>
<feature type="region of interest" description="Disordered" evidence="3">
    <location>
        <begin position="927"/>
        <end position="991"/>
    </location>
</feature>
<dbReference type="AlphaFoldDB" id="A0A6A5ZQ67"/>
<dbReference type="GO" id="GO:0008270">
    <property type="term" value="F:zinc ion binding"/>
    <property type="evidence" value="ECO:0007669"/>
    <property type="project" value="InterPro"/>
</dbReference>
<evidence type="ECO:0000256" key="1">
    <source>
        <dbReference type="ARBA" id="ARBA00022723"/>
    </source>
</evidence>
<dbReference type="Pfam" id="PF04082">
    <property type="entry name" value="Fungal_trans"/>
    <property type="match status" value="1"/>
</dbReference>
<proteinExistence type="predicted"/>
<dbReference type="InterPro" id="IPR036864">
    <property type="entry name" value="Zn2-C6_fun-type_DNA-bd_sf"/>
</dbReference>
<dbReference type="SMART" id="SM00066">
    <property type="entry name" value="GAL4"/>
    <property type="match status" value="1"/>
</dbReference>
<dbReference type="Proteomes" id="UP000799770">
    <property type="component" value="Unassembled WGS sequence"/>
</dbReference>
<feature type="compositionally biased region" description="Polar residues" evidence="3">
    <location>
        <begin position="927"/>
        <end position="938"/>
    </location>
</feature>
<dbReference type="Pfam" id="PF00172">
    <property type="entry name" value="Zn_clus"/>
    <property type="match status" value="1"/>
</dbReference>
<accession>A0A6A5ZQ67</accession>
<feature type="compositionally biased region" description="Polar residues" evidence="3">
    <location>
        <begin position="115"/>
        <end position="138"/>
    </location>
</feature>
<keyword evidence="2" id="KW-0539">Nucleus</keyword>
<dbReference type="GO" id="GO:0000981">
    <property type="term" value="F:DNA-binding transcription factor activity, RNA polymerase II-specific"/>
    <property type="evidence" value="ECO:0007669"/>
    <property type="project" value="InterPro"/>
</dbReference>
<dbReference type="PROSITE" id="PS00463">
    <property type="entry name" value="ZN2_CY6_FUNGAL_1"/>
    <property type="match status" value="1"/>
</dbReference>
<feature type="region of interest" description="Disordered" evidence="3">
    <location>
        <begin position="69"/>
        <end position="151"/>
    </location>
</feature>
<dbReference type="SUPFAM" id="SSF57701">
    <property type="entry name" value="Zn2/Cys6 DNA-binding domain"/>
    <property type="match status" value="1"/>
</dbReference>
<keyword evidence="1" id="KW-0479">Metal-binding</keyword>
<feature type="compositionally biased region" description="Low complexity" evidence="3">
    <location>
        <begin position="944"/>
        <end position="953"/>
    </location>
</feature>
<dbReference type="GO" id="GO:0006351">
    <property type="term" value="P:DNA-templated transcription"/>
    <property type="evidence" value="ECO:0007669"/>
    <property type="project" value="InterPro"/>
</dbReference>
<feature type="region of interest" description="Disordered" evidence="3">
    <location>
        <begin position="189"/>
        <end position="224"/>
    </location>
</feature>
<evidence type="ECO:0000259" key="4">
    <source>
        <dbReference type="PROSITE" id="PS50048"/>
    </source>
</evidence>
<feature type="compositionally biased region" description="Low complexity" evidence="3">
    <location>
        <begin position="1"/>
        <end position="14"/>
    </location>
</feature>
<feature type="domain" description="Zn(2)-C6 fungal-type" evidence="4">
    <location>
        <begin position="40"/>
        <end position="68"/>
    </location>
</feature>
<feature type="compositionally biased region" description="Polar residues" evidence="3">
    <location>
        <begin position="633"/>
        <end position="645"/>
    </location>
</feature>
<sequence length="1039" mass="112660">MNTSASSSASANAAPPQPKPIRFVTNHDGPYAKRRRINSACLTCRKKKTRCSGERPVCETCRQNKHECAGYGDSDNHNHNHNTSPTKASRDAKKPLRRESNGVSDAPARKPKQQVPAQPSRPTVQHTASNASQNSETSLHLRGKSDDIDNDDIQGALSLSTRNRMPYFRYFGPTAIMPGFKQMVVKVRGKHNSTAHTTSDPHESSPGQPPSVGSPPIPESRTPLEIPVYDTSSIAPSQLITHLCKTFFTNLGCNFPFLQKDRFMRDLEEKQVDAILVDAVCALAARFSNHPLLTGASEAQKDGDSPAPNVQPSEYGQAFAMRAKSAIPDAFPCPTVAVIQAALLLAYDEFGASRDSGLWMYLGIAIRMAQDLGMQTLEGLRYEGRDGPTPKSVKSGPNGGSAPKAPEPYRPTSSDPAVEEQRAVERERLDTFWAIFFLDRVISSGTGRPVTLRDRDIEISFPSLSDVDAASGWPLPFPALIRIIHLYGRVTDLVNSIKEKADITDDLRRQLGTLEDHLTEIYQGLSPRLHFNAVNFQHYVKINQGTNFLLLHCWFHTLIVLLHQPTLLKPFEGVNQVSSNSRELSMSSAKTVADILAFTELIDTKTGFGNPFTSQPIYITACAFLKETALHSASSNPHSRPSTPGSGVDRDPIEIEKPSIDHFKFEKHLLPPNGDRTGHAIDHEKQAAKHSLLASAANQNYQRCYRALKSLETYWAGVKYILTVLDQKAKGVGDPLLYTREEMESALEAPRPEPAFTIPGWRRKLSWGTYLTAENMGGVDLSERMPAALRNKGSRTPTIPGSPMPLSSQAIGFSLTGTMNSPSTNVAVMYPADNPKPSATETVQPSIASVLSTASTNTNGPPIDPRLKYETPSKVLNAAFPLAASAQQAFDPIAMPPPPPSNPTFNTVPTPDPVLVSDADLLLSLHGNSPFSSGSPNLSRLPASSSFRTSSTSNPHPTPQDVSPSPFGGFATPDSNGNGAGTGNGLPFPDIHIDSQEIDMSALDQDLMPWDLGYLPHDVFGFYGDGMGIFGDPGGGGDG</sequence>
<dbReference type="OrthoDB" id="2354469at2759"/>
<dbReference type="InterPro" id="IPR001138">
    <property type="entry name" value="Zn2Cys6_DnaBD"/>
</dbReference>
<feature type="compositionally biased region" description="Pro residues" evidence="3">
    <location>
        <begin position="207"/>
        <end position="218"/>
    </location>
</feature>
<feature type="region of interest" description="Disordered" evidence="3">
    <location>
        <begin position="633"/>
        <end position="653"/>
    </location>
</feature>
<keyword evidence="6" id="KW-1185">Reference proteome</keyword>